<evidence type="ECO:0000313" key="1">
    <source>
        <dbReference type="EMBL" id="PSU16717.1"/>
    </source>
</evidence>
<gene>
    <name evidence="1" type="ORF">CTM90_11600</name>
</gene>
<sequence length="150" mass="17264">MDNYSEWRKLSVCRNTEYESLVEKLCSTKNSSSDETVFSTIKDFMVFAALVGFQLDLYRPLESNMNKISIILETYASTNHDSYIYLMALSKKPSLDTLKDENLREAISIFEAYCNGGLEYIGRWIFSNVGKDIGSDILFNQTLEYLIDNE</sequence>
<dbReference type="EMBL" id="PYMM01000006">
    <property type="protein sequence ID" value="PSU16717.1"/>
    <property type="molecule type" value="Genomic_DNA"/>
</dbReference>
<protein>
    <submittedName>
        <fullName evidence="1">Uncharacterized protein</fullName>
    </submittedName>
</protein>
<dbReference type="Proteomes" id="UP000241404">
    <property type="component" value="Unassembled WGS sequence"/>
</dbReference>
<organism evidence="1 2">
    <name type="scientific">Photobacterium damselae</name>
    <dbReference type="NCBI Taxonomy" id="38293"/>
    <lineage>
        <taxon>Bacteria</taxon>
        <taxon>Pseudomonadati</taxon>
        <taxon>Pseudomonadota</taxon>
        <taxon>Gammaproteobacteria</taxon>
        <taxon>Vibrionales</taxon>
        <taxon>Vibrionaceae</taxon>
        <taxon>Photobacterium</taxon>
    </lineage>
</organism>
<dbReference type="RefSeq" id="WP_065172219.1">
    <property type="nucleotide sequence ID" value="NZ_LZFH01000045.1"/>
</dbReference>
<comment type="caution">
    <text evidence="1">The sequence shown here is derived from an EMBL/GenBank/DDBJ whole genome shotgun (WGS) entry which is preliminary data.</text>
</comment>
<dbReference type="GeneID" id="93396887"/>
<proteinExistence type="predicted"/>
<evidence type="ECO:0000313" key="2">
    <source>
        <dbReference type="Proteomes" id="UP000241404"/>
    </source>
</evidence>
<name>A0ABD6X4M7_PHODM</name>
<reference evidence="1 2" key="1">
    <citation type="submission" date="2018-03" db="EMBL/GenBank/DDBJ databases">
        <title>Whole genome sequencing of Histamine producing bacteria.</title>
        <authorList>
            <person name="Butler K."/>
        </authorList>
    </citation>
    <scope>NUCLEOTIDE SEQUENCE [LARGE SCALE GENOMIC DNA]</scope>
    <source>
        <strain evidence="1 2">BT-6</strain>
    </source>
</reference>
<accession>A0ABD6X4M7</accession>
<dbReference type="AlphaFoldDB" id="A0ABD6X4M7"/>